<keyword evidence="1" id="KW-0812">Transmembrane</keyword>
<evidence type="ECO:0000313" key="3">
    <source>
        <dbReference type="Proteomes" id="UP000319514"/>
    </source>
</evidence>
<reference evidence="2 3" key="1">
    <citation type="submission" date="2019-06" db="EMBL/GenBank/DDBJ databases">
        <title>Sequencing the genomes of 1000 actinobacteria strains.</title>
        <authorList>
            <person name="Klenk H.-P."/>
        </authorList>
    </citation>
    <scope>NUCLEOTIDE SEQUENCE [LARGE SCALE GENOMIC DNA]</scope>
    <source>
        <strain evidence="2 3">DSM 18082</strain>
    </source>
</reference>
<feature type="transmembrane region" description="Helical" evidence="1">
    <location>
        <begin position="47"/>
        <end position="66"/>
    </location>
</feature>
<dbReference type="RefSeq" id="WP_141789107.1">
    <property type="nucleotide sequence ID" value="NZ_BAAAKX010000001.1"/>
</dbReference>
<feature type="transmembrane region" description="Helical" evidence="1">
    <location>
        <begin position="221"/>
        <end position="243"/>
    </location>
</feature>
<dbReference type="SUPFAM" id="SSF103481">
    <property type="entry name" value="Multidrug resistance efflux transporter EmrE"/>
    <property type="match status" value="1"/>
</dbReference>
<accession>A0A542ZLV3</accession>
<feature type="transmembrane region" description="Helical" evidence="1">
    <location>
        <begin position="162"/>
        <end position="182"/>
    </location>
</feature>
<gene>
    <name evidence="2" type="ORF">FB474_2713</name>
</gene>
<feature type="transmembrane region" description="Helical" evidence="1">
    <location>
        <begin position="194"/>
        <end position="214"/>
    </location>
</feature>
<keyword evidence="1" id="KW-0472">Membrane</keyword>
<feature type="transmembrane region" description="Helical" evidence="1">
    <location>
        <begin position="72"/>
        <end position="95"/>
    </location>
</feature>
<keyword evidence="1" id="KW-1133">Transmembrane helix</keyword>
<dbReference type="PANTHER" id="PTHR40761">
    <property type="entry name" value="CONSERVED INTEGRAL MEMBRANE ALANINE VALINE AND LEUCINE RICH PROTEIN-RELATED"/>
    <property type="match status" value="1"/>
</dbReference>
<protein>
    <recommendedName>
        <fullName evidence="4">Magnesium transporter NIPA</fullName>
    </recommendedName>
</protein>
<feature type="transmembrane region" description="Helical" evidence="1">
    <location>
        <begin position="249"/>
        <end position="269"/>
    </location>
</feature>
<feature type="transmembrane region" description="Helical" evidence="1">
    <location>
        <begin position="131"/>
        <end position="150"/>
    </location>
</feature>
<dbReference type="PANTHER" id="PTHR40761:SF1">
    <property type="entry name" value="CONSERVED INTEGRAL MEMBRANE ALANINE VALINE AND LEUCINE RICH PROTEIN-RELATED"/>
    <property type="match status" value="1"/>
</dbReference>
<organism evidence="2 3">
    <name type="scientific">Oryzihumus leptocrescens</name>
    <dbReference type="NCBI Taxonomy" id="297536"/>
    <lineage>
        <taxon>Bacteria</taxon>
        <taxon>Bacillati</taxon>
        <taxon>Actinomycetota</taxon>
        <taxon>Actinomycetes</taxon>
        <taxon>Micrococcales</taxon>
        <taxon>Intrasporangiaceae</taxon>
        <taxon>Oryzihumus</taxon>
    </lineage>
</organism>
<feature type="transmembrane region" description="Helical" evidence="1">
    <location>
        <begin position="6"/>
        <end position="26"/>
    </location>
</feature>
<evidence type="ECO:0008006" key="4">
    <source>
        <dbReference type="Google" id="ProtNLM"/>
    </source>
</evidence>
<name>A0A542ZLV3_9MICO</name>
<feature type="transmembrane region" description="Helical" evidence="1">
    <location>
        <begin position="102"/>
        <end position="119"/>
    </location>
</feature>
<dbReference type="EMBL" id="VFOQ01000001">
    <property type="protein sequence ID" value="TQL61305.1"/>
    <property type="molecule type" value="Genomic_DNA"/>
</dbReference>
<sequence length="287" mass="28508">MLPGLLGALAASLCYGSATVLQALGVRRMTSWPPGSPLLARAWAGRLYAVGLGLDGVGFLASLVALRSLPLFVVQSAIASSVAVTAVLAVAVLHARLSRAEVAALAVVGLGLVALAVSAGVESPAPLASPWTWLVLAGAVPVALLALVGWRLPRASRWACPLLAAASGLGFGGVGVAARVLAVPDPWWHLLADPLTWAIAAYGLLAMACYGLALDRGSATTTAAVTFGVETVVPAAVGLLWLGDTVRSGFAGLAALGFVATLGGCLALARRAEVPGDAVSAGGPASG</sequence>
<evidence type="ECO:0000313" key="2">
    <source>
        <dbReference type="EMBL" id="TQL61305.1"/>
    </source>
</evidence>
<keyword evidence="3" id="KW-1185">Reference proteome</keyword>
<dbReference type="InterPro" id="IPR037185">
    <property type="entry name" value="EmrE-like"/>
</dbReference>
<dbReference type="Proteomes" id="UP000319514">
    <property type="component" value="Unassembled WGS sequence"/>
</dbReference>
<dbReference type="AlphaFoldDB" id="A0A542ZLV3"/>
<proteinExistence type="predicted"/>
<evidence type="ECO:0000256" key="1">
    <source>
        <dbReference type="SAM" id="Phobius"/>
    </source>
</evidence>
<dbReference type="OrthoDB" id="3837845at2"/>
<comment type="caution">
    <text evidence="2">The sequence shown here is derived from an EMBL/GenBank/DDBJ whole genome shotgun (WGS) entry which is preliminary data.</text>
</comment>